<organism evidence="3 4">
    <name type="scientific">Micromonospora costi</name>
    <dbReference type="NCBI Taxonomy" id="1530042"/>
    <lineage>
        <taxon>Bacteria</taxon>
        <taxon>Bacillati</taxon>
        <taxon>Actinomycetota</taxon>
        <taxon>Actinomycetes</taxon>
        <taxon>Micromonosporales</taxon>
        <taxon>Micromonosporaceae</taxon>
        <taxon>Micromonospora</taxon>
    </lineage>
</organism>
<evidence type="ECO:0000313" key="3">
    <source>
        <dbReference type="EMBL" id="RKN52976.1"/>
    </source>
</evidence>
<proteinExistence type="inferred from homology"/>
<dbReference type="InterPro" id="IPR036388">
    <property type="entry name" value="WH-like_DNA-bd_sf"/>
</dbReference>
<dbReference type="AlphaFoldDB" id="A0A3B0A076"/>
<dbReference type="SUPFAM" id="SSF53067">
    <property type="entry name" value="Actin-like ATPase domain"/>
    <property type="match status" value="1"/>
</dbReference>
<evidence type="ECO:0000256" key="1">
    <source>
        <dbReference type="ARBA" id="ARBA00006479"/>
    </source>
</evidence>
<dbReference type="InterPro" id="IPR036390">
    <property type="entry name" value="WH_DNA-bd_sf"/>
</dbReference>
<dbReference type="Pfam" id="PF00480">
    <property type="entry name" value="ROK"/>
    <property type="match status" value="1"/>
</dbReference>
<reference evidence="3 4" key="1">
    <citation type="journal article" date="2015" name="Int. J. Syst. Evol. Microbiol.">
        <title>Micromonospora costi sp. nov., isolated from a leaf of Costus speciosus.</title>
        <authorList>
            <person name="Thawai C."/>
        </authorList>
    </citation>
    <scope>NUCLEOTIDE SEQUENCE [LARGE SCALE GENOMIC DNA]</scope>
    <source>
        <strain evidence="3 4">CS1-12</strain>
    </source>
</reference>
<feature type="region of interest" description="Disordered" evidence="2">
    <location>
        <begin position="1"/>
        <end position="28"/>
    </location>
</feature>
<dbReference type="InterPro" id="IPR043129">
    <property type="entry name" value="ATPase_NBD"/>
</dbReference>
<sequence>MPFAAVTRLTSDAHAPGRGRRPVAAERPGSCRVSSSHFCWLAGPDNTLLRRSLGAVKSKVKQKFPKLGTWAAEDFSALMPYRHLEPLKGEREVTVIEQPRNRAASAASGVGDVVALIASGRARTRAALVQIMGLSRSTISQRLDVLFNAGLVHESTETLQSGGRPAKTLVLNKDFGVIAAVDIGEQHVRVALTDMSPTVLVERTAELDIHTGPETVLQSITSHIKALFAEIDRPTTDLLGIGLGLPAPVDFAASRVVGFSVLTGWDGFDIAGWFARDFDAPVLADNDVNLLALAEHRRNWPTCDYLFYVKAGNGIGSGIVTRGLMYRGAQGAAGDIGHTAVRGHGDPLCRCGNAGCVEALAAGWALVRDLRAAGFGVNNAADVVALAERGQPEAIRELRKAGRILGEAIANATSLLNPGVIVVGGVLSLAGDYLLAGVREVVYQRTLPLATRQLQITGEHLDERGGVLGATQLVLDNALEPTNIERMLERLGQVTN</sequence>
<comment type="similarity">
    <text evidence="1">Belongs to the ROK (NagC/XylR) family.</text>
</comment>
<dbReference type="Gene3D" id="3.30.420.40">
    <property type="match status" value="2"/>
</dbReference>
<dbReference type="Proteomes" id="UP000279968">
    <property type="component" value="Unassembled WGS sequence"/>
</dbReference>
<evidence type="ECO:0000256" key="2">
    <source>
        <dbReference type="SAM" id="MobiDB-lite"/>
    </source>
</evidence>
<dbReference type="SUPFAM" id="SSF46785">
    <property type="entry name" value="Winged helix' DNA-binding domain"/>
    <property type="match status" value="1"/>
</dbReference>
<keyword evidence="4" id="KW-1185">Reference proteome</keyword>
<name>A0A3B0A076_9ACTN</name>
<comment type="caution">
    <text evidence="3">The sequence shown here is derived from an EMBL/GenBank/DDBJ whole genome shotgun (WGS) entry which is preliminary data.</text>
</comment>
<dbReference type="PANTHER" id="PTHR18964">
    <property type="entry name" value="ROK (REPRESSOR, ORF, KINASE) FAMILY"/>
    <property type="match status" value="1"/>
</dbReference>
<dbReference type="Gene3D" id="1.10.10.10">
    <property type="entry name" value="Winged helix-like DNA-binding domain superfamily/Winged helix DNA-binding domain"/>
    <property type="match status" value="1"/>
</dbReference>
<evidence type="ECO:0000313" key="4">
    <source>
        <dbReference type="Proteomes" id="UP000279968"/>
    </source>
</evidence>
<dbReference type="EMBL" id="RBAN01000004">
    <property type="protein sequence ID" value="RKN52976.1"/>
    <property type="molecule type" value="Genomic_DNA"/>
</dbReference>
<accession>A0A3B0A076</accession>
<gene>
    <name evidence="3" type="ORF">D7193_24590</name>
</gene>
<protein>
    <submittedName>
        <fullName evidence="3">ROK family transcriptional regulator</fullName>
    </submittedName>
</protein>
<dbReference type="PANTHER" id="PTHR18964:SF173">
    <property type="entry name" value="GLUCOKINASE"/>
    <property type="match status" value="1"/>
</dbReference>
<dbReference type="InterPro" id="IPR000600">
    <property type="entry name" value="ROK"/>
</dbReference>